<keyword evidence="2" id="KW-0396">Initiation factor</keyword>
<dbReference type="AlphaFoldDB" id="A0A8J6G5W7"/>
<gene>
    <name evidence="2" type="ORF">LTLLF_180610</name>
</gene>
<organism evidence="2 3">
    <name type="scientific">Microtus ochrogaster</name>
    <name type="common">Prairie vole</name>
    <dbReference type="NCBI Taxonomy" id="79684"/>
    <lineage>
        <taxon>Eukaryota</taxon>
        <taxon>Metazoa</taxon>
        <taxon>Chordata</taxon>
        <taxon>Craniata</taxon>
        <taxon>Vertebrata</taxon>
        <taxon>Euteleostomi</taxon>
        <taxon>Mammalia</taxon>
        <taxon>Eutheria</taxon>
        <taxon>Euarchontoglires</taxon>
        <taxon>Glires</taxon>
        <taxon>Rodentia</taxon>
        <taxon>Myomorpha</taxon>
        <taxon>Muroidea</taxon>
        <taxon>Cricetidae</taxon>
        <taxon>Arvicolinae</taxon>
        <taxon>Microtus</taxon>
    </lineage>
</organism>
<evidence type="ECO:0000313" key="2">
    <source>
        <dbReference type="EMBL" id="KAH0505002.1"/>
    </source>
</evidence>
<accession>A0A8J6G5W7</accession>
<comment type="caution">
    <text evidence="2">The sequence shown here is derived from an EMBL/GenBank/DDBJ whole genome shotgun (WGS) entry which is preliminary data.</text>
</comment>
<dbReference type="Proteomes" id="UP000710432">
    <property type="component" value="Unassembled WGS sequence"/>
</dbReference>
<proteinExistence type="predicted"/>
<evidence type="ECO:0000256" key="1">
    <source>
        <dbReference type="SAM" id="MobiDB-lite"/>
    </source>
</evidence>
<name>A0A8J6G5W7_MICOH</name>
<feature type="region of interest" description="Disordered" evidence="1">
    <location>
        <begin position="36"/>
        <end position="77"/>
    </location>
</feature>
<dbReference type="GO" id="GO:0003743">
    <property type="term" value="F:translation initiation factor activity"/>
    <property type="evidence" value="ECO:0007669"/>
    <property type="project" value="UniProtKB-KW"/>
</dbReference>
<keyword evidence="2" id="KW-0648">Protein biosynthesis</keyword>
<feature type="compositionally biased region" description="Low complexity" evidence="1">
    <location>
        <begin position="37"/>
        <end position="50"/>
    </location>
</feature>
<sequence length="77" mass="8153">MLRSVAQAAGTGGSSGEKMEDARVWHWPAGHSWAALSDSDSVPSGVASSSYPQQQSEPRSVTWLFGRPSPSQLPPTN</sequence>
<feature type="region of interest" description="Disordered" evidence="1">
    <location>
        <begin position="1"/>
        <end position="23"/>
    </location>
</feature>
<reference evidence="2" key="1">
    <citation type="submission" date="2020-03" db="EMBL/GenBank/DDBJ databases">
        <title>Studies in the Genomics of Life Span.</title>
        <authorList>
            <person name="Glass D."/>
        </authorList>
    </citation>
    <scope>NUCLEOTIDE SEQUENCE</scope>
    <source>
        <strain evidence="2">LTLLF</strain>
        <tissue evidence="2">Muscle</tissue>
    </source>
</reference>
<dbReference type="EMBL" id="JAATJU010024757">
    <property type="protein sequence ID" value="KAH0505002.1"/>
    <property type="molecule type" value="Genomic_DNA"/>
</dbReference>
<protein>
    <submittedName>
        <fullName evidence="2">Putative translation initiation factor IF-2</fullName>
    </submittedName>
</protein>
<evidence type="ECO:0000313" key="3">
    <source>
        <dbReference type="Proteomes" id="UP000710432"/>
    </source>
</evidence>